<keyword evidence="2" id="KW-1185">Reference proteome</keyword>
<reference evidence="2" key="1">
    <citation type="submission" date="2012-06" db="EMBL/GenBank/DDBJ databases">
        <title>The complete genome of Flexibacter litoralis DSM 6794.</title>
        <authorList>
            <person name="Lucas S."/>
            <person name="Copeland A."/>
            <person name="Lapidus A."/>
            <person name="Glavina del Rio T."/>
            <person name="Dalin E."/>
            <person name="Tice H."/>
            <person name="Bruce D."/>
            <person name="Goodwin L."/>
            <person name="Pitluck S."/>
            <person name="Peters L."/>
            <person name="Ovchinnikova G."/>
            <person name="Lu M."/>
            <person name="Kyrpides N."/>
            <person name="Mavromatis K."/>
            <person name="Ivanova N."/>
            <person name="Brettin T."/>
            <person name="Detter J.C."/>
            <person name="Han C."/>
            <person name="Larimer F."/>
            <person name="Land M."/>
            <person name="Hauser L."/>
            <person name="Markowitz V."/>
            <person name="Cheng J.-F."/>
            <person name="Hugenholtz P."/>
            <person name="Woyke T."/>
            <person name="Wu D."/>
            <person name="Spring S."/>
            <person name="Lang E."/>
            <person name="Kopitz M."/>
            <person name="Brambilla E."/>
            <person name="Klenk H.-P."/>
            <person name="Eisen J.A."/>
        </authorList>
    </citation>
    <scope>NUCLEOTIDE SEQUENCE [LARGE SCALE GENOMIC DNA]</scope>
    <source>
        <strain evidence="2">ATCC 23117 / DSM 6794 / NBRC 15988 / NCIMB 1366 / Sio-4</strain>
    </source>
</reference>
<name>I4AH51_BERLS</name>
<dbReference type="EMBL" id="CP003345">
    <property type="protein sequence ID" value="AFM03286.1"/>
    <property type="molecule type" value="Genomic_DNA"/>
</dbReference>
<dbReference type="KEGG" id="fli:Fleli_0828"/>
<gene>
    <name evidence="1" type="ordered locus">Fleli_0828</name>
</gene>
<accession>I4AH51</accession>
<dbReference type="HOGENOM" id="CLU_2600911_0_0_10"/>
<sequence>MQHFKDEEAHSTAESYALQFQKFFGLAVELDTSDDKKVALLVDKSRMRGQYDIDSHVDRMNHYFKPLVKEGIEFEIIVL</sequence>
<dbReference type="Proteomes" id="UP000006054">
    <property type="component" value="Chromosome"/>
</dbReference>
<evidence type="ECO:0000313" key="2">
    <source>
        <dbReference type="Proteomes" id="UP000006054"/>
    </source>
</evidence>
<dbReference type="RefSeq" id="WP_014796744.1">
    <property type="nucleotide sequence ID" value="NC_018018.1"/>
</dbReference>
<organism evidence="1 2">
    <name type="scientific">Bernardetia litoralis (strain ATCC 23117 / DSM 6794 / NBRC 15988 / NCIMB 1366 / Fx l1 / Sio-4)</name>
    <name type="common">Flexibacter litoralis</name>
    <dbReference type="NCBI Taxonomy" id="880071"/>
    <lineage>
        <taxon>Bacteria</taxon>
        <taxon>Pseudomonadati</taxon>
        <taxon>Bacteroidota</taxon>
        <taxon>Cytophagia</taxon>
        <taxon>Cytophagales</taxon>
        <taxon>Bernardetiaceae</taxon>
        <taxon>Bernardetia</taxon>
    </lineage>
</organism>
<proteinExistence type="predicted"/>
<evidence type="ECO:0000313" key="1">
    <source>
        <dbReference type="EMBL" id="AFM03286.1"/>
    </source>
</evidence>
<protein>
    <submittedName>
        <fullName evidence="1">Uncharacterized protein</fullName>
    </submittedName>
</protein>
<dbReference type="AlphaFoldDB" id="I4AH51"/>